<keyword evidence="2" id="KW-1185">Reference proteome</keyword>
<accession>L0E0D0</accession>
<dbReference type="PATRIC" id="fig|1255043.3.peg.3093"/>
<proteinExistence type="predicted"/>
<evidence type="ECO:0000313" key="2">
    <source>
        <dbReference type="Proteomes" id="UP000010809"/>
    </source>
</evidence>
<name>L0E0D0_THIND</name>
<dbReference type="AlphaFoldDB" id="L0E0D0"/>
<gene>
    <name evidence="1" type="ordered locus">TVNIR_3065</name>
</gene>
<dbReference type="HOGENOM" id="CLU_3158876_0_0_6"/>
<dbReference type="EMBL" id="CP003989">
    <property type="protein sequence ID" value="AGA34702.1"/>
    <property type="molecule type" value="Genomic_DNA"/>
</dbReference>
<organism evidence="1 2">
    <name type="scientific">Thioalkalivibrio nitratireducens (strain DSM 14787 / UNIQEM 213 / ALEN2)</name>
    <dbReference type="NCBI Taxonomy" id="1255043"/>
    <lineage>
        <taxon>Bacteria</taxon>
        <taxon>Pseudomonadati</taxon>
        <taxon>Pseudomonadota</taxon>
        <taxon>Gammaproteobacteria</taxon>
        <taxon>Chromatiales</taxon>
        <taxon>Ectothiorhodospiraceae</taxon>
        <taxon>Thioalkalivibrio</taxon>
    </lineage>
</organism>
<reference evidence="1" key="1">
    <citation type="submission" date="2015-12" db="EMBL/GenBank/DDBJ databases">
        <authorList>
            <person name="Tikhonova T.V."/>
            <person name="Pavlov A.R."/>
            <person name="Beletsky A.V."/>
            <person name="Mardanov A.V."/>
            <person name="Sorokin D.Y."/>
            <person name="Ravin N.V."/>
            <person name="Popov V.O."/>
        </authorList>
    </citation>
    <scope>NUCLEOTIDE SEQUENCE</scope>
    <source>
        <strain evidence="1">DSM 14787</strain>
    </source>
</reference>
<evidence type="ECO:0000313" key="1">
    <source>
        <dbReference type="EMBL" id="AGA34702.1"/>
    </source>
</evidence>
<dbReference type="KEGG" id="tni:TVNIR_3065"/>
<sequence length="48" mass="5332">MGRPQRGGIQRFHGQEAFVTCAWAFSSREGEGFNRSASKWTMPAEIAS</sequence>
<dbReference type="Proteomes" id="UP000010809">
    <property type="component" value="Chromosome"/>
</dbReference>
<protein>
    <submittedName>
        <fullName evidence="1">Uncharacterized protein</fullName>
    </submittedName>
</protein>